<dbReference type="OrthoDB" id="5667at2759"/>
<evidence type="ECO:0000256" key="2">
    <source>
        <dbReference type="SAM" id="Phobius"/>
    </source>
</evidence>
<feature type="transmembrane region" description="Helical" evidence="2">
    <location>
        <begin position="299"/>
        <end position="318"/>
    </location>
</feature>
<keyword evidence="2" id="KW-1133">Transmembrane helix</keyword>
<dbReference type="PANTHER" id="PTHR11360">
    <property type="entry name" value="MONOCARBOXYLATE TRANSPORTER"/>
    <property type="match status" value="1"/>
</dbReference>
<name>A0A913ZN92_PATMI</name>
<evidence type="ECO:0000313" key="4">
    <source>
        <dbReference type="EnsemblMetazoa" id="XP_038052580.1"/>
    </source>
</evidence>
<dbReference type="GO" id="GO:0016020">
    <property type="term" value="C:membrane"/>
    <property type="evidence" value="ECO:0007669"/>
    <property type="project" value="UniProtKB-SubCell"/>
</dbReference>
<dbReference type="SUPFAM" id="SSF103473">
    <property type="entry name" value="MFS general substrate transporter"/>
    <property type="match status" value="1"/>
</dbReference>
<reference evidence="4" key="1">
    <citation type="submission" date="2022-11" db="UniProtKB">
        <authorList>
            <consortium name="EnsemblMetazoa"/>
        </authorList>
    </citation>
    <scope>IDENTIFICATION</scope>
</reference>
<feature type="transmembrane region" description="Helical" evidence="2">
    <location>
        <begin position="100"/>
        <end position="119"/>
    </location>
</feature>
<protein>
    <recommendedName>
        <fullName evidence="3">Major facilitator superfamily (MFS) profile domain-containing protein</fullName>
    </recommendedName>
</protein>
<sequence length="413" mass="44576">MEFNASGCFIALLAFTNNLIFGCVVKSIGVLLPTLRDQFTAQTWIIGIMVAAMGLMSDVSGLIAVVLEGRFGCRPVLIVSSVVASVGLILVGLASSTIHIALALAVIVGPSFGIIVVLSKVLLGRHFSEHYALACGIGHAGKAVALLAFAPMTQLFLDTYGWRGASLLIGGISMHQIASASVVQVKNPQYQAVTGRGDENLHSDNTTHTNSPKAFYMRIVRAIDLGILLEFNFWIVLMCNFGVTTAFNSWLLYFVPHLQVKGFSPTVAASLCSAAAVGYFLGTIIWGPFIDKGLIKCSTAMIISNLMLSLSFVVDPWMNDVLSYVFSTFVCGMFASAVYTLVDVLTKDVLGIERLVSAFGWMRTFFFARLISGFVPGWIYEKRGSYDLAFIVIGLLPTASLIPLVIGLLRKEI</sequence>
<feature type="transmembrane region" description="Helical" evidence="2">
    <location>
        <begin position="324"/>
        <end position="346"/>
    </location>
</feature>
<dbReference type="EnsemblMetazoa" id="XM_038196652.1">
    <property type="protein sequence ID" value="XP_038052580.1"/>
    <property type="gene ID" value="LOC119725286"/>
</dbReference>
<feature type="transmembrane region" description="Helical" evidence="2">
    <location>
        <begin position="7"/>
        <end position="32"/>
    </location>
</feature>
<evidence type="ECO:0000259" key="3">
    <source>
        <dbReference type="PROSITE" id="PS50850"/>
    </source>
</evidence>
<dbReference type="InterPro" id="IPR050327">
    <property type="entry name" value="Proton-linked_MCT"/>
</dbReference>
<proteinExistence type="predicted"/>
<keyword evidence="5" id="KW-1185">Reference proteome</keyword>
<feature type="transmembrane region" description="Helical" evidence="2">
    <location>
        <begin position="162"/>
        <end position="183"/>
    </location>
</feature>
<feature type="domain" description="Major facilitator superfamily (MFS) profile" evidence="3">
    <location>
        <begin position="10"/>
        <end position="412"/>
    </location>
</feature>
<dbReference type="GO" id="GO:0008028">
    <property type="term" value="F:monocarboxylic acid transmembrane transporter activity"/>
    <property type="evidence" value="ECO:0007669"/>
    <property type="project" value="TreeGrafter"/>
</dbReference>
<comment type="subcellular location">
    <subcellularLocation>
        <location evidence="1">Membrane</location>
        <topology evidence="1">Multi-pass membrane protein</topology>
    </subcellularLocation>
</comment>
<feature type="transmembrane region" description="Helical" evidence="2">
    <location>
        <begin position="231"/>
        <end position="255"/>
    </location>
</feature>
<evidence type="ECO:0000256" key="1">
    <source>
        <dbReference type="ARBA" id="ARBA00004141"/>
    </source>
</evidence>
<dbReference type="PROSITE" id="PS50850">
    <property type="entry name" value="MFS"/>
    <property type="match status" value="1"/>
</dbReference>
<dbReference type="Pfam" id="PF07690">
    <property type="entry name" value="MFS_1"/>
    <property type="match status" value="1"/>
</dbReference>
<accession>A0A913ZN92</accession>
<evidence type="ECO:0000313" key="5">
    <source>
        <dbReference type="Proteomes" id="UP000887568"/>
    </source>
</evidence>
<organism evidence="4 5">
    <name type="scientific">Patiria miniata</name>
    <name type="common">Bat star</name>
    <name type="synonym">Asterina miniata</name>
    <dbReference type="NCBI Taxonomy" id="46514"/>
    <lineage>
        <taxon>Eukaryota</taxon>
        <taxon>Metazoa</taxon>
        <taxon>Echinodermata</taxon>
        <taxon>Eleutherozoa</taxon>
        <taxon>Asterozoa</taxon>
        <taxon>Asteroidea</taxon>
        <taxon>Valvatacea</taxon>
        <taxon>Valvatida</taxon>
        <taxon>Asterinidae</taxon>
        <taxon>Patiria</taxon>
    </lineage>
</organism>
<feature type="transmembrane region" description="Helical" evidence="2">
    <location>
        <begin position="267"/>
        <end position="287"/>
    </location>
</feature>
<feature type="transmembrane region" description="Helical" evidence="2">
    <location>
        <begin position="131"/>
        <end position="150"/>
    </location>
</feature>
<dbReference type="PANTHER" id="PTHR11360:SF303">
    <property type="entry name" value="MAJOR FACILITATOR SUPERFAMILY (MFS) PROFILE DOMAIN-CONTAINING PROTEIN"/>
    <property type="match status" value="1"/>
</dbReference>
<dbReference type="Gene3D" id="1.20.1250.20">
    <property type="entry name" value="MFS general substrate transporter like domains"/>
    <property type="match status" value="2"/>
</dbReference>
<dbReference type="GeneID" id="119725286"/>
<dbReference type="Proteomes" id="UP000887568">
    <property type="component" value="Unplaced"/>
</dbReference>
<keyword evidence="2" id="KW-0812">Transmembrane</keyword>
<dbReference type="InterPro" id="IPR020846">
    <property type="entry name" value="MFS_dom"/>
</dbReference>
<feature type="transmembrane region" description="Helical" evidence="2">
    <location>
        <begin position="386"/>
        <end position="409"/>
    </location>
</feature>
<dbReference type="RefSeq" id="XP_038052580.1">
    <property type="nucleotide sequence ID" value="XM_038196652.1"/>
</dbReference>
<feature type="transmembrane region" description="Helical" evidence="2">
    <location>
        <begin position="76"/>
        <end position="94"/>
    </location>
</feature>
<feature type="transmembrane region" description="Helical" evidence="2">
    <location>
        <begin position="358"/>
        <end position="380"/>
    </location>
</feature>
<feature type="transmembrane region" description="Helical" evidence="2">
    <location>
        <begin position="44"/>
        <end position="67"/>
    </location>
</feature>
<keyword evidence="2" id="KW-0472">Membrane</keyword>
<dbReference type="AlphaFoldDB" id="A0A913ZN92"/>
<dbReference type="InterPro" id="IPR036259">
    <property type="entry name" value="MFS_trans_sf"/>
</dbReference>
<dbReference type="InterPro" id="IPR011701">
    <property type="entry name" value="MFS"/>
</dbReference>